<dbReference type="InterPro" id="IPR057242">
    <property type="entry name" value="PCFS4-like"/>
</dbReference>
<feature type="region of interest" description="Disordered" evidence="3">
    <location>
        <begin position="672"/>
        <end position="770"/>
    </location>
</feature>
<evidence type="ECO:0008006" key="7">
    <source>
        <dbReference type="Google" id="ProtNLM"/>
    </source>
</evidence>
<feature type="region of interest" description="Disordered" evidence="3">
    <location>
        <begin position="571"/>
        <end position="592"/>
    </location>
</feature>
<feature type="compositionally biased region" description="Polar residues" evidence="3">
    <location>
        <begin position="748"/>
        <end position="770"/>
    </location>
</feature>
<dbReference type="InterPro" id="IPR047415">
    <property type="entry name" value="Pcf11_CID"/>
</dbReference>
<feature type="region of interest" description="Disordered" evidence="3">
    <location>
        <begin position="615"/>
        <end position="660"/>
    </location>
</feature>
<feature type="region of interest" description="Disordered" evidence="3">
    <location>
        <begin position="909"/>
        <end position="957"/>
    </location>
</feature>
<feature type="domain" description="CID" evidence="5">
    <location>
        <begin position="83"/>
        <end position="254"/>
    </location>
</feature>
<dbReference type="GO" id="GO:0003729">
    <property type="term" value="F:mRNA binding"/>
    <property type="evidence" value="ECO:0007669"/>
    <property type="project" value="InterPro"/>
</dbReference>
<dbReference type="PANTHER" id="PTHR15921">
    <property type="entry name" value="PRE-MRNA CLEAVAGE COMPLEX II"/>
    <property type="match status" value="1"/>
</dbReference>
<gene>
    <name evidence="6" type="ORF">FSB_LOCUS41741</name>
</gene>
<feature type="compositionally biased region" description="Polar residues" evidence="3">
    <location>
        <begin position="875"/>
        <end position="884"/>
    </location>
</feature>
<dbReference type="AlphaFoldDB" id="A0A2N9HQE7"/>
<dbReference type="InterPro" id="IPR045154">
    <property type="entry name" value="PCF11-like"/>
</dbReference>
<dbReference type="GO" id="GO:0006369">
    <property type="term" value="P:termination of RNA polymerase II transcription"/>
    <property type="evidence" value="ECO:0007669"/>
    <property type="project" value="InterPro"/>
</dbReference>
<feature type="region of interest" description="Disordered" evidence="3">
    <location>
        <begin position="472"/>
        <end position="495"/>
    </location>
</feature>
<dbReference type="Pfam" id="PF23228">
    <property type="entry name" value="zf_PCFS4"/>
    <property type="match status" value="1"/>
</dbReference>
<sequence length="1246" mass="134951">MEMESSRRSFDRSREPGLKKPRLSDEFERGLNPNPNGRAFPQQRPVGANPVLTRFRASDRDSENNDPGRGGYTPQTQQTQTQQHQELVSQYKTALAELTFNSKPIITNLTIIAGENLLAAKAIAATVCVNILEMLHYVGVAEDKVYGYFLLLRQGTGRNIACFLMIRRLEWDGLFFVPSDQKLPSLYLLDSIVKNIGRDYIKYFAARLPEVFCKAYRQVDAPVHSSMRHLFGTWKGVFPPQSLQMIEKELGFTPMINGSSSAATTTSKPDSQSQRPPHSIHVNPKYLERQRLQQSSRAKEMPNDLSGAVANSPEDAERPDRAANISAGRPWIDPSVRVPNVQRPNRDALGGSLHEKNIGTAYGDYEYGSDLSRNPGSATGRTGGRIAEQGHDKPWYGTASSVVETLSSQKNGFNIKHGFPNYRAPKAAYAADVHLKPTQTIANRSSSAISSSWKNSEEEEFMWDDMNSRLTDHGAPNISNDPRKDRWTPDDSEKSAFDYDIRKPHSFDDVASKVREASTDFLFNEQKESTPFGHRTPSSWPLQESQSIDGLIRNSSQSEGYAATLSGVSASGASSLSRMGGRQQMGSSHIGASGLGVLTNTVSGSSGSVGQQRFQSLGAASPSAQSPMHQHPPSPSLTVHPPHHQSLSLTEQDHPQIQSLPWPDLKASQHFGRVNVGPHNQYTQDSSPFQPPNVQLGHLQRLQPRGLQASSPSVPSFQSRHHDQQADSTQSEPSGEIRKPLLPPVSDFGTSSTMENSASDHSNTLAAESSGQSSTTNLLAAVMKSGIFSNNSITGSLPNLSAQDTGQMTSQSGIQPPLPSGPPPTQFTSPGPSVVSATSLGSSQNNKPAPADVSQRKVGQPPLPPGPPPSLVGSASAQTSSAMNNVSSPFSNLLSSLVAKGLISASKTESQTLVPTQMPNQSRNKSPDSTATSSVSVSSVPDSLAIPTSTTRDEVSFLEPANKSSVALPQSTKMEAIPASTTRDEVSFLEPANKSSVPLPQSTKMEAILANKSSVPLPQSTKMEVIPASTTREKVSFSEPANKSSVALPQSTTIEIENLIGFEFKSDVIREFHPAVIIGLYDGLPHRCSVCGLRLKFQQCLDRHLEWHALKKPESNGLIGPPRRWYPKSSDWIAGKAGLPSGNESADSADESSKTTVMGEPMVPADESQCACVLCGEVFEDFYSQEREEWMFKGAVYMTISFRDGEIGTSNESVAKGPIVHANCISESSISDLELACGIKMVRLDV</sequence>
<dbReference type="PROSITE" id="PS00028">
    <property type="entry name" value="ZINC_FINGER_C2H2_1"/>
    <property type="match status" value="1"/>
</dbReference>
<feature type="compositionally biased region" description="Basic and acidic residues" evidence="3">
    <location>
        <begin position="481"/>
        <end position="495"/>
    </location>
</feature>
<dbReference type="GO" id="GO:0005737">
    <property type="term" value="C:cytoplasm"/>
    <property type="evidence" value="ECO:0007669"/>
    <property type="project" value="TreeGrafter"/>
</dbReference>
<evidence type="ECO:0000259" key="5">
    <source>
        <dbReference type="PROSITE" id="PS51391"/>
    </source>
</evidence>
<feature type="compositionally biased region" description="Low complexity" evidence="3">
    <location>
        <begin position="73"/>
        <end position="85"/>
    </location>
</feature>
<dbReference type="Gene3D" id="1.25.40.90">
    <property type="match status" value="1"/>
</dbReference>
<feature type="compositionally biased region" description="Polar residues" evidence="3">
    <location>
        <begin position="257"/>
        <end position="276"/>
    </location>
</feature>
<feature type="compositionally biased region" description="Polar residues" evidence="3">
    <location>
        <begin position="798"/>
        <end position="809"/>
    </location>
</feature>
<evidence type="ECO:0000313" key="6">
    <source>
        <dbReference type="EMBL" id="SPD13859.1"/>
    </source>
</evidence>
<name>A0A2N9HQE7_FAGSY</name>
<dbReference type="GO" id="GO:0005849">
    <property type="term" value="C:mRNA cleavage factor complex"/>
    <property type="evidence" value="ECO:0007669"/>
    <property type="project" value="TreeGrafter"/>
</dbReference>
<organism evidence="6">
    <name type="scientific">Fagus sylvatica</name>
    <name type="common">Beechnut</name>
    <dbReference type="NCBI Taxonomy" id="28930"/>
    <lineage>
        <taxon>Eukaryota</taxon>
        <taxon>Viridiplantae</taxon>
        <taxon>Streptophyta</taxon>
        <taxon>Embryophyta</taxon>
        <taxon>Tracheophyta</taxon>
        <taxon>Spermatophyta</taxon>
        <taxon>Magnoliopsida</taxon>
        <taxon>eudicotyledons</taxon>
        <taxon>Gunneridae</taxon>
        <taxon>Pentapetalae</taxon>
        <taxon>rosids</taxon>
        <taxon>fabids</taxon>
        <taxon>Fagales</taxon>
        <taxon>Fagaceae</taxon>
        <taxon>Fagus</taxon>
    </lineage>
</organism>
<feature type="region of interest" description="Disordered" evidence="3">
    <location>
        <begin position="1"/>
        <end position="85"/>
    </location>
</feature>
<feature type="compositionally biased region" description="Pro residues" evidence="3">
    <location>
        <begin position="861"/>
        <end position="870"/>
    </location>
</feature>
<evidence type="ECO:0000256" key="1">
    <source>
        <dbReference type="ARBA" id="ARBA00022664"/>
    </source>
</evidence>
<feature type="compositionally biased region" description="Polar residues" evidence="3">
    <location>
        <begin position="678"/>
        <end position="688"/>
    </location>
</feature>
<feature type="compositionally biased region" description="Polar residues" evidence="3">
    <location>
        <begin position="645"/>
        <end position="659"/>
    </location>
</feature>
<feature type="compositionally biased region" description="Pro residues" evidence="3">
    <location>
        <begin position="816"/>
        <end position="825"/>
    </location>
</feature>
<dbReference type="GO" id="GO:0000993">
    <property type="term" value="F:RNA polymerase II complex binding"/>
    <property type="evidence" value="ECO:0007669"/>
    <property type="project" value="InterPro"/>
</dbReference>
<evidence type="ECO:0000259" key="4">
    <source>
        <dbReference type="PROSITE" id="PS50157"/>
    </source>
</evidence>
<feature type="compositionally biased region" description="Low complexity" evidence="3">
    <location>
        <begin position="927"/>
        <end position="943"/>
    </location>
</feature>
<dbReference type="InterPro" id="IPR006569">
    <property type="entry name" value="CID_dom"/>
</dbReference>
<feature type="compositionally biased region" description="Polar residues" evidence="3">
    <location>
        <begin position="909"/>
        <end position="924"/>
    </location>
</feature>
<keyword evidence="2" id="KW-0862">Zinc</keyword>
<dbReference type="InterPro" id="IPR013087">
    <property type="entry name" value="Znf_C2H2_type"/>
</dbReference>
<dbReference type="InterPro" id="IPR008942">
    <property type="entry name" value="ENTH_VHS"/>
</dbReference>
<dbReference type="SUPFAM" id="SSF48464">
    <property type="entry name" value="ENTH/VHS domain"/>
    <property type="match status" value="2"/>
</dbReference>
<feature type="compositionally biased region" description="Basic and acidic residues" evidence="3">
    <location>
        <begin position="286"/>
        <end position="302"/>
    </location>
</feature>
<dbReference type="EMBL" id="OIVN01003835">
    <property type="protein sequence ID" value="SPD13859.1"/>
    <property type="molecule type" value="Genomic_DNA"/>
</dbReference>
<dbReference type="PROSITE" id="PS51391">
    <property type="entry name" value="CID"/>
    <property type="match status" value="1"/>
</dbReference>
<feature type="compositionally biased region" description="Polar residues" evidence="3">
    <location>
        <begin position="826"/>
        <end position="847"/>
    </location>
</feature>
<feature type="domain" description="C2H2-type" evidence="4">
    <location>
        <begin position="1086"/>
        <end position="1113"/>
    </location>
</feature>
<evidence type="ECO:0000256" key="3">
    <source>
        <dbReference type="SAM" id="MobiDB-lite"/>
    </source>
</evidence>
<accession>A0A2N9HQE7</accession>
<feature type="compositionally biased region" description="Polar residues" evidence="3">
    <location>
        <begin position="708"/>
        <end position="718"/>
    </location>
</feature>
<dbReference type="CDD" id="cd16982">
    <property type="entry name" value="CID_Pcf11"/>
    <property type="match status" value="1"/>
</dbReference>
<keyword evidence="2" id="KW-0479">Metal-binding</keyword>
<evidence type="ECO:0000256" key="2">
    <source>
        <dbReference type="PROSITE-ProRule" id="PRU00042"/>
    </source>
</evidence>
<dbReference type="PANTHER" id="PTHR15921:SF3">
    <property type="entry name" value="PRE-MRNA CLEAVAGE COMPLEX 2 PROTEIN PCF11"/>
    <property type="match status" value="1"/>
</dbReference>
<keyword evidence="2" id="KW-0863">Zinc-finger</keyword>
<dbReference type="SMART" id="SM00582">
    <property type="entry name" value="RPR"/>
    <property type="match status" value="1"/>
</dbReference>
<feature type="compositionally biased region" description="Basic and acidic residues" evidence="3">
    <location>
        <begin position="1"/>
        <end position="29"/>
    </location>
</feature>
<dbReference type="GO" id="GO:0008270">
    <property type="term" value="F:zinc ion binding"/>
    <property type="evidence" value="ECO:0007669"/>
    <property type="project" value="UniProtKB-KW"/>
</dbReference>
<dbReference type="PROSITE" id="PS50157">
    <property type="entry name" value="ZINC_FINGER_C2H2_2"/>
    <property type="match status" value="1"/>
</dbReference>
<dbReference type="Pfam" id="PF04818">
    <property type="entry name" value="CID"/>
    <property type="match status" value="1"/>
</dbReference>
<feature type="region of interest" description="Disordered" evidence="3">
    <location>
        <begin position="1137"/>
        <end position="1156"/>
    </location>
</feature>
<feature type="region of interest" description="Disordered" evidence="3">
    <location>
        <begin position="257"/>
        <end position="354"/>
    </location>
</feature>
<keyword evidence="1" id="KW-0507">mRNA processing</keyword>
<protein>
    <recommendedName>
        <fullName evidence="7">CID domain-containing protein</fullName>
    </recommendedName>
</protein>
<reference evidence="6" key="1">
    <citation type="submission" date="2018-02" db="EMBL/GenBank/DDBJ databases">
        <authorList>
            <person name="Cohen D.B."/>
            <person name="Kent A.D."/>
        </authorList>
    </citation>
    <scope>NUCLEOTIDE SEQUENCE</scope>
</reference>
<feature type="region of interest" description="Disordered" evidence="3">
    <location>
        <begin position="798"/>
        <end position="884"/>
    </location>
</feature>
<proteinExistence type="predicted"/>
<feature type="compositionally biased region" description="Low complexity" evidence="3">
    <location>
        <begin position="571"/>
        <end position="581"/>
    </location>
</feature>
<dbReference type="GO" id="GO:0031124">
    <property type="term" value="P:mRNA 3'-end processing"/>
    <property type="evidence" value="ECO:0007669"/>
    <property type="project" value="InterPro"/>
</dbReference>